<evidence type="ECO:0000313" key="1">
    <source>
        <dbReference type="EMBL" id="SVA82050.1"/>
    </source>
</evidence>
<accession>A0A381YYM0</accession>
<organism evidence="1">
    <name type="scientific">marine metagenome</name>
    <dbReference type="NCBI Taxonomy" id="408172"/>
    <lineage>
        <taxon>unclassified sequences</taxon>
        <taxon>metagenomes</taxon>
        <taxon>ecological metagenomes</taxon>
    </lineage>
</organism>
<feature type="non-terminal residue" evidence="1">
    <location>
        <position position="444"/>
    </location>
</feature>
<dbReference type="PANTHER" id="PTHR36891">
    <property type="entry name" value="OS01G0127400 PROTEIN"/>
    <property type="match status" value="1"/>
</dbReference>
<proteinExistence type="predicted"/>
<evidence type="ECO:0008006" key="2">
    <source>
        <dbReference type="Google" id="ProtNLM"/>
    </source>
</evidence>
<dbReference type="Pfam" id="PF11805">
    <property type="entry name" value="DUF3326"/>
    <property type="match status" value="1"/>
</dbReference>
<gene>
    <name evidence="1" type="ORF">METZ01_LOCUS134904</name>
</gene>
<dbReference type="InterPro" id="IPR021763">
    <property type="entry name" value="DUF3326"/>
</dbReference>
<protein>
    <recommendedName>
        <fullName evidence="2">High light inducible protein</fullName>
    </recommendedName>
</protein>
<dbReference type="EMBL" id="UINC01019383">
    <property type="protein sequence ID" value="SVA82050.1"/>
    <property type="molecule type" value="Genomic_DNA"/>
</dbReference>
<sequence length="444" mass="47778">VKLIERQVRIPVAPSHHSLISHIQKTVEVTLGDTVLPIRFVITGVTGVEYDCELGTLEGMEIAKTRGLNSIFSFVPRKVERTDTFNAVFLVPTGIGAEIGGHAGDATPAARVIATACDTLVTHPNVVNASDLNEMPENALYVEGSSITQLLMGTAGLQRVRANRVLVLIDAHETEVFVNDTVNAVSAARATYGFDCVKVVKLDPPLRMTSCFTESGRAAGEIEGLYRVCTVLDEHDGAFDAVAISSVVDVPDEYHKEYFRRDGKMVNPWGGVEAMLTHSLSLLYGLPTAHSPMLESQAVADFDLGLVEPRLAAEAVSFTFLQCMLKGLHRSPRIVSHPEALGEAGIFTASDVSCLVIPDKCVGLPTLAALEQGIPVIAVRENDNLMQNDLEALPWAKGQLHVVENYWEAVGVMSSLKAGIVPGTLRRPLAATTVETRTFASATI</sequence>
<dbReference type="PANTHER" id="PTHR36891:SF1">
    <property type="entry name" value="OS01G0127400 PROTEIN"/>
    <property type="match status" value="1"/>
</dbReference>
<feature type="non-terminal residue" evidence="1">
    <location>
        <position position="1"/>
    </location>
</feature>
<dbReference type="AlphaFoldDB" id="A0A381YYM0"/>
<name>A0A381YYM0_9ZZZZ</name>
<reference evidence="1" key="1">
    <citation type="submission" date="2018-05" db="EMBL/GenBank/DDBJ databases">
        <authorList>
            <person name="Lanie J.A."/>
            <person name="Ng W.-L."/>
            <person name="Kazmierczak K.M."/>
            <person name="Andrzejewski T.M."/>
            <person name="Davidsen T.M."/>
            <person name="Wayne K.J."/>
            <person name="Tettelin H."/>
            <person name="Glass J.I."/>
            <person name="Rusch D."/>
            <person name="Podicherti R."/>
            <person name="Tsui H.-C.T."/>
            <person name="Winkler M.E."/>
        </authorList>
    </citation>
    <scope>NUCLEOTIDE SEQUENCE</scope>
</reference>